<dbReference type="PANTHER" id="PTHR37422:SF23">
    <property type="entry name" value="TEICHURONIC ACID BIOSYNTHESIS PROTEIN TUAE"/>
    <property type="match status" value="1"/>
</dbReference>
<evidence type="ECO:0000256" key="2">
    <source>
        <dbReference type="ARBA" id="ARBA00022692"/>
    </source>
</evidence>
<reference evidence="8 9" key="1">
    <citation type="submission" date="2021-02" db="EMBL/GenBank/DDBJ databases">
        <title>De Novo genome assembly of isolated myxobacteria.</title>
        <authorList>
            <person name="Stevens D.C."/>
        </authorList>
    </citation>
    <scope>NUCLEOTIDE SEQUENCE [LARGE SCALE GENOMIC DNA]</scope>
    <source>
        <strain evidence="9">SCPEA02</strain>
    </source>
</reference>
<feature type="transmembrane region" description="Helical" evidence="6">
    <location>
        <begin position="258"/>
        <end position="275"/>
    </location>
</feature>
<feature type="transmembrane region" description="Helical" evidence="6">
    <location>
        <begin position="305"/>
        <end position="324"/>
    </location>
</feature>
<feature type="transmembrane region" description="Helical" evidence="6">
    <location>
        <begin position="402"/>
        <end position="429"/>
    </location>
</feature>
<evidence type="ECO:0000256" key="1">
    <source>
        <dbReference type="ARBA" id="ARBA00004141"/>
    </source>
</evidence>
<dbReference type="InterPro" id="IPR051533">
    <property type="entry name" value="WaaL-like"/>
</dbReference>
<sequence>MYSPERPPYLRYLALIGFLVLATVGGGVIHPVVAVAPVLAVTVLWVILKVPIRYPVFAVTYLTLAVDYVAERPQSGLWESPLHPLGELLFAQLSYITKIGALRFPLIDVLVVGLMGLAMYRKVTKSTIDPPTPPMPRPLVAVTTLSLIALLWMEVRGVARGGDFKQSLWQWHQAAMMPFIVAMYHYSLRGPQDWPTLCRVVIAAGITKALVGSYFALVIVKSLGVFVEYTTAHSDSMTFIFCLLVVMLRFIEKPKAAHIIRGLGVVIIILMGMVFNDRRLAYVSLVGCLLAAFLINPWTPLKRFVVRMVPFLAPVIAVYIAIGWNHPTGIFGPVDTIRSLIDGQGGEGNLDYRDIENLDLIATWAQFPLLGTGYGHEFLLPVPLPDIAFVFPQFRYHPHDSLLGLFAFGGMLGYTGVWMYLAVTVFMAVRAYHRSDVSEHRACALIIVGIVASYINQVFGDMGIISYICTFLISMCVAMSGKLAVLSGAWPMPNSALLAMSPAAPVPPPGAIAYPNADGAPTPSSSANYGRRA</sequence>
<feature type="domain" description="O-antigen ligase-related" evidence="7">
    <location>
        <begin position="265"/>
        <end position="415"/>
    </location>
</feature>
<keyword evidence="2 6" id="KW-0812">Transmembrane</keyword>
<dbReference type="InterPro" id="IPR007016">
    <property type="entry name" value="O-antigen_ligase-rel_domated"/>
</dbReference>
<feature type="compositionally biased region" description="Polar residues" evidence="5">
    <location>
        <begin position="522"/>
        <end position="533"/>
    </location>
</feature>
<dbReference type="GO" id="GO:0016874">
    <property type="term" value="F:ligase activity"/>
    <property type="evidence" value="ECO:0007669"/>
    <property type="project" value="UniProtKB-KW"/>
</dbReference>
<accession>A0ABX7NVZ1</accession>
<keyword evidence="9" id="KW-1185">Reference proteome</keyword>
<feature type="transmembrane region" description="Helical" evidence="6">
    <location>
        <begin position="139"/>
        <end position="159"/>
    </location>
</feature>
<protein>
    <submittedName>
        <fullName evidence="8">O-antigen ligase family protein</fullName>
    </submittedName>
</protein>
<feature type="transmembrane region" description="Helical" evidence="6">
    <location>
        <begin position="90"/>
        <end position="118"/>
    </location>
</feature>
<feature type="region of interest" description="Disordered" evidence="5">
    <location>
        <begin position="514"/>
        <end position="533"/>
    </location>
</feature>
<dbReference type="PANTHER" id="PTHR37422">
    <property type="entry name" value="TEICHURONIC ACID BIOSYNTHESIS PROTEIN TUAE"/>
    <property type="match status" value="1"/>
</dbReference>
<evidence type="ECO:0000313" key="8">
    <source>
        <dbReference type="EMBL" id="QSQ21556.1"/>
    </source>
</evidence>
<keyword evidence="3 6" id="KW-1133">Transmembrane helix</keyword>
<feature type="transmembrane region" description="Helical" evidence="6">
    <location>
        <begin position="465"/>
        <end position="485"/>
    </location>
</feature>
<name>A0ABX7NVZ1_9BACT</name>
<organism evidence="8 9">
    <name type="scientific">Pyxidicoccus parkwayensis</name>
    <dbReference type="NCBI Taxonomy" id="2813578"/>
    <lineage>
        <taxon>Bacteria</taxon>
        <taxon>Pseudomonadati</taxon>
        <taxon>Myxococcota</taxon>
        <taxon>Myxococcia</taxon>
        <taxon>Myxococcales</taxon>
        <taxon>Cystobacterineae</taxon>
        <taxon>Myxococcaceae</taxon>
        <taxon>Pyxidicoccus</taxon>
    </lineage>
</organism>
<feature type="transmembrane region" description="Helical" evidence="6">
    <location>
        <begin position="232"/>
        <end position="251"/>
    </location>
</feature>
<feature type="transmembrane region" description="Helical" evidence="6">
    <location>
        <begin position="12"/>
        <end position="45"/>
    </location>
</feature>
<proteinExistence type="predicted"/>
<gene>
    <name evidence="8" type="ORF">JY651_41335</name>
</gene>
<feature type="transmembrane region" description="Helical" evidence="6">
    <location>
        <begin position="200"/>
        <end position="220"/>
    </location>
</feature>
<feature type="transmembrane region" description="Helical" evidence="6">
    <location>
        <begin position="281"/>
        <end position="298"/>
    </location>
</feature>
<evidence type="ECO:0000256" key="6">
    <source>
        <dbReference type="SAM" id="Phobius"/>
    </source>
</evidence>
<dbReference type="EMBL" id="CP071090">
    <property type="protein sequence ID" value="QSQ21556.1"/>
    <property type="molecule type" value="Genomic_DNA"/>
</dbReference>
<dbReference type="RefSeq" id="WP_206723133.1">
    <property type="nucleotide sequence ID" value="NZ_CP071090.1"/>
</dbReference>
<keyword evidence="8" id="KW-0436">Ligase</keyword>
<evidence type="ECO:0000256" key="4">
    <source>
        <dbReference type="ARBA" id="ARBA00023136"/>
    </source>
</evidence>
<comment type="subcellular location">
    <subcellularLocation>
        <location evidence="1">Membrane</location>
        <topology evidence="1">Multi-pass membrane protein</topology>
    </subcellularLocation>
</comment>
<evidence type="ECO:0000256" key="5">
    <source>
        <dbReference type="SAM" id="MobiDB-lite"/>
    </source>
</evidence>
<feature type="transmembrane region" description="Helical" evidence="6">
    <location>
        <begin position="171"/>
        <end position="188"/>
    </location>
</feature>
<evidence type="ECO:0000313" key="9">
    <source>
        <dbReference type="Proteomes" id="UP000662747"/>
    </source>
</evidence>
<evidence type="ECO:0000259" key="7">
    <source>
        <dbReference type="Pfam" id="PF04932"/>
    </source>
</evidence>
<feature type="transmembrane region" description="Helical" evidence="6">
    <location>
        <begin position="441"/>
        <end position="459"/>
    </location>
</feature>
<dbReference type="Pfam" id="PF04932">
    <property type="entry name" value="Wzy_C"/>
    <property type="match status" value="1"/>
</dbReference>
<dbReference type="NCBIfam" id="NF041870">
    <property type="entry name" value="Wzy_EPS"/>
    <property type="match status" value="1"/>
</dbReference>
<evidence type="ECO:0000256" key="3">
    <source>
        <dbReference type="ARBA" id="ARBA00022989"/>
    </source>
</evidence>
<keyword evidence="4 6" id="KW-0472">Membrane</keyword>
<dbReference type="Proteomes" id="UP000662747">
    <property type="component" value="Chromosome"/>
</dbReference>